<sequence length="81" mass="8783">MGVPDGAAQDRAAPERAAQDMERPALFEPVFERARTARRQIALLGGRITGMECGRISIRLAGAGHSPSEPRVDGEQDRRKA</sequence>
<organism evidence="2 3">
    <name type="scientific">Pseudarthrobacter phenanthrenivorans</name>
    <name type="common">Arthrobacter phenanthrenivorans</name>
    <dbReference type="NCBI Taxonomy" id="361575"/>
    <lineage>
        <taxon>Bacteria</taxon>
        <taxon>Bacillati</taxon>
        <taxon>Actinomycetota</taxon>
        <taxon>Actinomycetes</taxon>
        <taxon>Micrococcales</taxon>
        <taxon>Micrococcaceae</taxon>
        <taxon>Pseudarthrobacter</taxon>
    </lineage>
</organism>
<dbReference type="EMBL" id="JWTB01000039">
    <property type="protein sequence ID" value="KIC64456.1"/>
    <property type="molecule type" value="Genomic_DNA"/>
</dbReference>
<comment type="caution">
    <text evidence="2">The sequence shown here is derived from an EMBL/GenBank/DDBJ whole genome shotgun (WGS) entry which is preliminary data.</text>
</comment>
<feature type="region of interest" description="Disordered" evidence="1">
    <location>
        <begin position="60"/>
        <end position="81"/>
    </location>
</feature>
<feature type="compositionally biased region" description="Basic and acidic residues" evidence="1">
    <location>
        <begin position="12"/>
        <end position="24"/>
    </location>
</feature>
<dbReference type="Proteomes" id="UP000031196">
    <property type="component" value="Unassembled WGS sequence"/>
</dbReference>
<evidence type="ECO:0000313" key="3">
    <source>
        <dbReference type="Proteomes" id="UP000031196"/>
    </source>
</evidence>
<dbReference type="AlphaFoldDB" id="A0A0B4DCP0"/>
<feature type="region of interest" description="Disordered" evidence="1">
    <location>
        <begin position="1"/>
        <end position="24"/>
    </location>
</feature>
<gene>
    <name evidence="2" type="ORF">RM50_17945</name>
</gene>
<name>A0A0B4DCP0_PSEPS</name>
<accession>A0A0B4DCP0</accession>
<evidence type="ECO:0000313" key="2">
    <source>
        <dbReference type="EMBL" id="KIC64456.1"/>
    </source>
</evidence>
<reference evidence="2 3" key="1">
    <citation type="submission" date="2014-12" db="EMBL/GenBank/DDBJ databases">
        <title>Genome sequencing of Arthrobacter phenanthrenivorans SWC37.</title>
        <authorList>
            <person name="Tan P.W."/>
            <person name="Chan K.-G."/>
        </authorList>
    </citation>
    <scope>NUCLEOTIDE SEQUENCE [LARGE SCALE GENOMIC DNA]</scope>
    <source>
        <strain evidence="2 3">SWC37</strain>
    </source>
</reference>
<proteinExistence type="predicted"/>
<feature type="compositionally biased region" description="Basic and acidic residues" evidence="1">
    <location>
        <begin position="68"/>
        <end position="81"/>
    </location>
</feature>
<evidence type="ECO:0000256" key="1">
    <source>
        <dbReference type="SAM" id="MobiDB-lite"/>
    </source>
</evidence>
<protein>
    <submittedName>
        <fullName evidence="2">Uncharacterized protein</fullName>
    </submittedName>
</protein>